<keyword evidence="2" id="KW-1133">Transmembrane helix</keyword>
<evidence type="ECO:0000313" key="3">
    <source>
        <dbReference type="EMBL" id="BCJ41392.1"/>
    </source>
</evidence>
<feature type="compositionally biased region" description="Low complexity" evidence="1">
    <location>
        <begin position="163"/>
        <end position="174"/>
    </location>
</feature>
<protein>
    <submittedName>
        <fullName evidence="3">Uncharacterized protein</fullName>
    </submittedName>
</protein>
<organism evidence="3 4">
    <name type="scientific">Actinoplanes ianthinogenes</name>
    <dbReference type="NCBI Taxonomy" id="122358"/>
    <lineage>
        <taxon>Bacteria</taxon>
        <taxon>Bacillati</taxon>
        <taxon>Actinomycetota</taxon>
        <taxon>Actinomycetes</taxon>
        <taxon>Micromonosporales</taxon>
        <taxon>Micromonosporaceae</taxon>
        <taxon>Actinoplanes</taxon>
    </lineage>
</organism>
<evidence type="ECO:0000256" key="1">
    <source>
        <dbReference type="SAM" id="MobiDB-lite"/>
    </source>
</evidence>
<feature type="compositionally biased region" description="Basic and acidic residues" evidence="1">
    <location>
        <begin position="90"/>
        <end position="106"/>
    </location>
</feature>
<name>A0ABM7LQ88_9ACTN</name>
<gene>
    <name evidence="3" type="ORF">Aiant_20490</name>
</gene>
<feature type="compositionally biased region" description="Low complexity" evidence="1">
    <location>
        <begin position="15"/>
        <end position="36"/>
    </location>
</feature>
<evidence type="ECO:0000256" key="2">
    <source>
        <dbReference type="SAM" id="Phobius"/>
    </source>
</evidence>
<evidence type="ECO:0000313" key="4">
    <source>
        <dbReference type="Proteomes" id="UP000676967"/>
    </source>
</evidence>
<keyword evidence="2" id="KW-0472">Membrane</keyword>
<accession>A0ABM7LQ88</accession>
<sequence>MAQAGEPRGNEEEAAATTSETAAEPAPAAAGEISPEVIELLRAATAKRDRPEPSADNSVTRVLPTVTSKAAKPESGARGAEPESAGPSPAEKKPESGPKDVGREAAETGPAEEAPTGANPVAAAPAVKPAAPGGLAKPAPAAVKPTAPAGPAKSAPPVAVRSGGTADGAQADGGPRSGRTERMWASWSRRTWVTGGGIAAVVLLLGVWAVSGSGGVDPLPGATTEAVVAPLVPPTSASPTGSVAPQAATRPARTAADLDQVCGNTYFPAAPKFRGKGPHPIVISVRDRLDLDQRSTRTLNRYAYGSKLAQRTWAPAAAKAELVACVDLVGGGAKVKDCPGDGKTKLPLQVGRYRLSLYEAATRRKIAEVALEGAEKACPWVVMTGADATLYTTIGDDQLYRVLRPRVVQGAAGSAQPKKRS</sequence>
<keyword evidence="2" id="KW-0812">Transmembrane</keyword>
<keyword evidence="4" id="KW-1185">Reference proteome</keyword>
<reference evidence="3 4" key="1">
    <citation type="submission" date="2020-08" db="EMBL/GenBank/DDBJ databases">
        <title>Whole genome shotgun sequence of Actinoplanes ianthinogenes NBRC 13996.</title>
        <authorList>
            <person name="Komaki H."/>
            <person name="Tamura T."/>
        </authorList>
    </citation>
    <scope>NUCLEOTIDE SEQUENCE [LARGE SCALE GENOMIC DNA]</scope>
    <source>
        <strain evidence="3 4">NBRC 13996</strain>
    </source>
</reference>
<feature type="compositionally biased region" description="Low complexity" evidence="1">
    <location>
        <begin position="107"/>
        <end position="153"/>
    </location>
</feature>
<proteinExistence type="predicted"/>
<dbReference type="Proteomes" id="UP000676967">
    <property type="component" value="Chromosome"/>
</dbReference>
<dbReference type="EMBL" id="AP023356">
    <property type="protein sequence ID" value="BCJ41392.1"/>
    <property type="molecule type" value="Genomic_DNA"/>
</dbReference>
<feature type="transmembrane region" description="Helical" evidence="2">
    <location>
        <begin position="192"/>
        <end position="210"/>
    </location>
</feature>
<feature type="compositionally biased region" description="Polar residues" evidence="1">
    <location>
        <begin position="55"/>
        <end position="68"/>
    </location>
</feature>
<feature type="region of interest" description="Disordered" evidence="1">
    <location>
        <begin position="1"/>
        <end position="183"/>
    </location>
</feature>
<dbReference type="RefSeq" id="WP_189333457.1">
    <property type="nucleotide sequence ID" value="NZ_AP023356.1"/>
</dbReference>